<evidence type="ECO:0000313" key="2">
    <source>
        <dbReference type="Proteomes" id="UP001501772"/>
    </source>
</evidence>
<reference evidence="2" key="1">
    <citation type="journal article" date="2019" name="Int. J. Syst. Evol. Microbiol.">
        <title>The Global Catalogue of Microorganisms (GCM) 10K type strain sequencing project: providing services to taxonomists for standard genome sequencing and annotation.</title>
        <authorList>
            <consortium name="The Broad Institute Genomics Platform"/>
            <consortium name="The Broad Institute Genome Sequencing Center for Infectious Disease"/>
            <person name="Wu L."/>
            <person name="Ma J."/>
        </authorList>
    </citation>
    <scope>NUCLEOTIDE SEQUENCE [LARGE SCALE GENOMIC DNA]</scope>
    <source>
        <strain evidence="2">JCM 17626</strain>
    </source>
</reference>
<evidence type="ECO:0000313" key="1">
    <source>
        <dbReference type="EMBL" id="GAA4196138.1"/>
    </source>
</evidence>
<gene>
    <name evidence="1" type="ORF">GCM10022289_01370</name>
</gene>
<dbReference type="RefSeq" id="WP_344848368.1">
    <property type="nucleotide sequence ID" value="NZ_BAABBY010000001.1"/>
</dbReference>
<protein>
    <submittedName>
        <fullName evidence="1">Uncharacterized protein</fullName>
    </submittedName>
</protein>
<keyword evidence="2" id="KW-1185">Reference proteome</keyword>
<name>A0ABP8B209_9SPHI</name>
<comment type="caution">
    <text evidence="1">The sequence shown here is derived from an EMBL/GenBank/DDBJ whole genome shotgun (WGS) entry which is preliminary data.</text>
</comment>
<proteinExistence type="predicted"/>
<sequence length="639" mass="74504">MGSIEYNERFSEFERLRMCNGYHKRDVIIENASFEILDKWIKSPELFDFFKSCDVSDAYLMDQVGNKMVDKVFSQLMLIEYLVEGGLDTSNLSSLGAALKKAAERYKPLLYWNESGMVIAYLEKIAIKEWSSFVGEADMDWNNFNILHKAFSVLEVSFESVLDFLKSLHSATGLTGASHQVSRTLIEKLSAQPVLAARFDRELEMLIDEKYAEDFVTAVIIGLVEGKVENFDRLLDRVKDQFGNEKLYLLLWAFGRCCPDERRKDFQDLIKARFDAKQLDKAQYLKLCGMCRFVGDDLYALAKEPIVSGDFEGVHDYVYDLVALEHNKKWFSHAAIQIFIADEPSFIGQLNLFLYSLCEHNLDLVYELLTNRFEVMGEYQLLDSNLDHIIDLDHDRFHVYLTKWFNSENRNVHKAMLRICSGRNSSANCKVSQHYFRTLPAEEKVYICIKIAGFVYSMEQLQSLLFSVLDAALPDDEALLTNLQGIFVDYLIYNYRSTLDMIKERLNDTKCPAHQREFLQPIDDDYENYFKNLNRVKVFKELQSDAKLEEFSRFYKNQLFAASMKESNSKGFLSMMKSVNLYAKKWAIRRKEEKVHEVAELALIQHSFEFPSGEKLDPTRQETLRRNYQRIQKHEINFS</sequence>
<dbReference type="Proteomes" id="UP001501772">
    <property type="component" value="Unassembled WGS sequence"/>
</dbReference>
<organism evidence="1 2">
    <name type="scientific">Pedobacter jeongneungensis</name>
    <dbReference type="NCBI Taxonomy" id="947309"/>
    <lineage>
        <taxon>Bacteria</taxon>
        <taxon>Pseudomonadati</taxon>
        <taxon>Bacteroidota</taxon>
        <taxon>Sphingobacteriia</taxon>
        <taxon>Sphingobacteriales</taxon>
        <taxon>Sphingobacteriaceae</taxon>
        <taxon>Pedobacter</taxon>
    </lineage>
</organism>
<dbReference type="EMBL" id="BAABBY010000001">
    <property type="protein sequence ID" value="GAA4196138.1"/>
    <property type="molecule type" value="Genomic_DNA"/>
</dbReference>
<accession>A0ABP8B209</accession>